<name>A0A1F7UZJ5_9BACT</name>
<dbReference type="EMBL" id="MGEM01000044">
    <property type="protein sequence ID" value="OGL83659.1"/>
    <property type="molecule type" value="Genomic_DNA"/>
</dbReference>
<comment type="caution">
    <text evidence="1">The sequence shown here is derived from an EMBL/GenBank/DDBJ whole genome shotgun (WGS) entry which is preliminary data.</text>
</comment>
<proteinExistence type="predicted"/>
<reference evidence="1 2" key="1">
    <citation type="journal article" date="2016" name="Nat. Commun.">
        <title>Thousands of microbial genomes shed light on interconnected biogeochemical processes in an aquifer system.</title>
        <authorList>
            <person name="Anantharaman K."/>
            <person name="Brown C.T."/>
            <person name="Hug L.A."/>
            <person name="Sharon I."/>
            <person name="Castelle C.J."/>
            <person name="Probst A.J."/>
            <person name="Thomas B.C."/>
            <person name="Singh A."/>
            <person name="Wilkins M.J."/>
            <person name="Karaoz U."/>
            <person name="Brodie E.L."/>
            <person name="Williams K.H."/>
            <person name="Hubbard S.S."/>
            <person name="Banfield J.F."/>
        </authorList>
    </citation>
    <scope>NUCLEOTIDE SEQUENCE [LARGE SCALE GENOMIC DNA]</scope>
</reference>
<evidence type="ECO:0008006" key="3">
    <source>
        <dbReference type="Google" id="ProtNLM"/>
    </source>
</evidence>
<sequence length="130" mass="14400">MSHIPQLKDAERLDLNGPIVYVASSNRLKSVGYLELPPGTEAARTHRPVEERLTQAEGESLVTTFDESGNPVLNQMSRGSELRIPAGVEHIHANPFGRVSITKWVFEGDVTEIIGGLRREAKRITEEKKA</sequence>
<accession>A0A1F7UZJ5</accession>
<protein>
    <recommendedName>
        <fullName evidence="3">Cupin 2 conserved barrel domain-containing protein</fullName>
    </recommendedName>
</protein>
<dbReference type="AlphaFoldDB" id="A0A1F7UZJ5"/>
<dbReference type="SUPFAM" id="SSF51182">
    <property type="entry name" value="RmlC-like cupins"/>
    <property type="match status" value="1"/>
</dbReference>
<dbReference type="Proteomes" id="UP000177704">
    <property type="component" value="Unassembled WGS sequence"/>
</dbReference>
<evidence type="ECO:0000313" key="2">
    <source>
        <dbReference type="Proteomes" id="UP000177704"/>
    </source>
</evidence>
<dbReference type="InterPro" id="IPR011051">
    <property type="entry name" value="RmlC_Cupin_sf"/>
</dbReference>
<gene>
    <name evidence="1" type="ORF">A3B36_01230</name>
</gene>
<evidence type="ECO:0000313" key="1">
    <source>
        <dbReference type="EMBL" id="OGL83659.1"/>
    </source>
</evidence>
<organism evidence="1 2">
    <name type="scientific">Candidatus Uhrbacteria bacterium RIFCSPLOWO2_01_FULL_55_36</name>
    <dbReference type="NCBI Taxonomy" id="1802404"/>
    <lineage>
        <taxon>Bacteria</taxon>
        <taxon>Candidatus Uhriibacteriota</taxon>
    </lineage>
</organism>